<evidence type="ECO:0000313" key="3">
    <source>
        <dbReference type="Proteomes" id="UP000185568"/>
    </source>
</evidence>
<dbReference type="InterPro" id="IPR025571">
    <property type="entry name" value="YqfQ"/>
</dbReference>
<feature type="compositionally biased region" description="Basic and acidic residues" evidence="1">
    <location>
        <begin position="89"/>
        <end position="108"/>
    </location>
</feature>
<reference evidence="2 3" key="1">
    <citation type="submission" date="2016-12" db="EMBL/GenBank/DDBJ databases">
        <title>Domibacillus antri genome sequencing.</title>
        <authorList>
            <person name="Verma A."/>
            <person name="Krishnamurthi S."/>
        </authorList>
    </citation>
    <scope>NUCLEOTIDE SEQUENCE [LARGE SCALE GENOMIC DNA]</scope>
    <source>
        <strain evidence="2 3">XD80</strain>
    </source>
</reference>
<dbReference type="Pfam" id="PF14181">
    <property type="entry name" value="YqfQ"/>
    <property type="match status" value="1"/>
</dbReference>
<gene>
    <name evidence="2" type="ORF">BTO30_05295</name>
</gene>
<comment type="caution">
    <text evidence="2">The sequence shown here is derived from an EMBL/GenBank/DDBJ whole genome shotgun (WGS) entry which is preliminary data.</text>
</comment>
<organism evidence="2 3">
    <name type="scientific">Domibacillus antri</name>
    <dbReference type="NCBI Taxonomy" id="1714264"/>
    <lineage>
        <taxon>Bacteria</taxon>
        <taxon>Bacillati</taxon>
        <taxon>Bacillota</taxon>
        <taxon>Bacilli</taxon>
        <taxon>Bacillales</taxon>
        <taxon>Bacillaceae</taxon>
        <taxon>Domibacillus</taxon>
    </lineage>
</organism>
<evidence type="ECO:0000256" key="1">
    <source>
        <dbReference type="SAM" id="MobiDB-lite"/>
    </source>
</evidence>
<protein>
    <submittedName>
        <fullName evidence="2">Uncharacterized protein</fullName>
    </submittedName>
</protein>
<proteinExistence type="predicted"/>
<dbReference type="AlphaFoldDB" id="A0A1Q8Q7R4"/>
<sequence length="126" mass="14548">MTVLLYRHAPNISRRFHYPYPPAQPFPTNPRIPSSISKSGNWIEQARQVMAAAEQMRPLIDQYGPYVKNLPAMWKLYRAVQSAPDPDDTSPREPVKEEAKKEIKQEVKTEIKKTSESIPWFPGRIS</sequence>
<dbReference type="STRING" id="1714264.BTO30_05295"/>
<name>A0A1Q8Q7R4_9BACI</name>
<dbReference type="EMBL" id="MSDU01000008">
    <property type="protein sequence ID" value="OLN23378.1"/>
    <property type="molecule type" value="Genomic_DNA"/>
</dbReference>
<feature type="region of interest" description="Disordered" evidence="1">
    <location>
        <begin position="81"/>
        <end position="108"/>
    </location>
</feature>
<accession>A0A1Q8Q7R4</accession>
<dbReference type="Proteomes" id="UP000185568">
    <property type="component" value="Unassembled WGS sequence"/>
</dbReference>
<keyword evidence="3" id="KW-1185">Reference proteome</keyword>
<evidence type="ECO:0000313" key="2">
    <source>
        <dbReference type="EMBL" id="OLN23378.1"/>
    </source>
</evidence>